<evidence type="ECO:0000256" key="1">
    <source>
        <dbReference type="SAM" id="MobiDB-lite"/>
    </source>
</evidence>
<keyword evidence="3" id="KW-1185">Reference proteome</keyword>
<reference evidence="2 3" key="1">
    <citation type="submission" date="2019-03" db="EMBL/GenBank/DDBJ databases">
        <title>First draft genome of Liparis tanakae, snailfish: a comprehensive survey of snailfish specific genes.</title>
        <authorList>
            <person name="Kim W."/>
            <person name="Song I."/>
            <person name="Jeong J.-H."/>
            <person name="Kim D."/>
            <person name="Kim S."/>
            <person name="Ryu S."/>
            <person name="Song J.Y."/>
            <person name="Lee S.K."/>
        </authorList>
    </citation>
    <scope>NUCLEOTIDE SEQUENCE [LARGE SCALE GENOMIC DNA]</scope>
    <source>
        <tissue evidence="2">Muscle</tissue>
    </source>
</reference>
<comment type="caution">
    <text evidence="2">The sequence shown here is derived from an EMBL/GenBank/DDBJ whole genome shotgun (WGS) entry which is preliminary data.</text>
</comment>
<protein>
    <submittedName>
        <fullName evidence="2">Uncharacterized protein</fullName>
    </submittedName>
</protein>
<evidence type="ECO:0000313" key="2">
    <source>
        <dbReference type="EMBL" id="TNN23825.1"/>
    </source>
</evidence>
<organism evidence="2 3">
    <name type="scientific">Liparis tanakae</name>
    <name type="common">Tanaka's snailfish</name>
    <dbReference type="NCBI Taxonomy" id="230148"/>
    <lineage>
        <taxon>Eukaryota</taxon>
        <taxon>Metazoa</taxon>
        <taxon>Chordata</taxon>
        <taxon>Craniata</taxon>
        <taxon>Vertebrata</taxon>
        <taxon>Euteleostomi</taxon>
        <taxon>Actinopterygii</taxon>
        <taxon>Neopterygii</taxon>
        <taxon>Teleostei</taxon>
        <taxon>Neoteleostei</taxon>
        <taxon>Acanthomorphata</taxon>
        <taxon>Eupercaria</taxon>
        <taxon>Perciformes</taxon>
        <taxon>Cottioidei</taxon>
        <taxon>Cottales</taxon>
        <taxon>Liparidae</taxon>
        <taxon>Liparis</taxon>
    </lineage>
</organism>
<feature type="region of interest" description="Disordered" evidence="1">
    <location>
        <begin position="35"/>
        <end position="65"/>
    </location>
</feature>
<dbReference type="Proteomes" id="UP000314294">
    <property type="component" value="Unassembled WGS sequence"/>
</dbReference>
<accession>A0A4Z2E4T5</accession>
<evidence type="ECO:0000313" key="3">
    <source>
        <dbReference type="Proteomes" id="UP000314294"/>
    </source>
</evidence>
<sequence length="112" mass="11290">MAAGSLGFLLQVRGLGEAPPTFCCRNVAPPSTGSSLVLLGDPEGPPKAIGIHPRGNGNVGIRDARRGGTAATASSVIRREPVALAETRTLDFSGGFNAAATQPPLAALIDSN</sequence>
<name>A0A4Z2E4T5_9TELE</name>
<dbReference type="AlphaFoldDB" id="A0A4Z2E4T5"/>
<proteinExistence type="predicted"/>
<gene>
    <name evidence="2" type="ORF">EYF80_066053</name>
</gene>
<dbReference type="EMBL" id="SRLO01017241">
    <property type="protein sequence ID" value="TNN23825.1"/>
    <property type="molecule type" value="Genomic_DNA"/>
</dbReference>